<protein>
    <submittedName>
        <fullName evidence="3">DUF3298 domain-containing protein</fullName>
    </submittedName>
</protein>
<dbReference type="InterPro" id="IPR021729">
    <property type="entry name" value="DUF3298"/>
</dbReference>
<dbReference type="EMBL" id="JBHTLT010000047">
    <property type="protein sequence ID" value="MFD1205554.1"/>
    <property type="molecule type" value="Genomic_DNA"/>
</dbReference>
<accession>A0ABW3TZZ3</accession>
<keyword evidence="1" id="KW-0472">Membrane</keyword>
<keyword evidence="4" id="KW-1185">Reference proteome</keyword>
<keyword evidence="1" id="KW-1133">Transmembrane helix</keyword>
<proteinExistence type="predicted"/>
<dbReference type="Pfam" id="PF11738">
    <property type="entry name" value="DUF3298"/>
    <property type="match status" value="1"/>
</dbReference>
<evidence type="ECO:0000256" key="1">
    <source>
        <dbReference type="SAM" id="Phobius"/>
    </source>
</evidence>
<name>A0ABW3TZZ3_9BACL</name>
<dbReference type="Proteomes" id="UP001597231">
    <property type="component" value="Unassembled WGS sequence"/>
</dbReference>
<gene>
    <name evidence="3" type="ORF">ACFQ38_10630</name>
</gene>
<sequence length="290" mass="32967">MSKFEKLKKEYENIDIPDELNKVVQNSIREAKKVKKKRPFFRNWMIGTAAAAALFVGSINISPSFAQAMGNVPLLGSIVQVLTVQELTIDEKTYQANVKTPAIEGLENETLQSALNEKYIEENKLLFEQFQKEIDELEKQGGGHLGVDSGYEVLTDNDRILSIARYQVNTAASSSTTMQYDTIDKVDNVLITLPSLFKDERYIETISAYIKAEIERQMAEDENVIYFTEDEFDSAFTSIQPDQSFYITDNHKLVISFDKYEIAPGYMGVITFEIPSDLLKDLLVSDMYIK</sequence>
<keyword evidence="1" id="KW-0812">Transmembrane</keyword>
<dbReference type="RefSeq" id="WP_336823802.1">
    <property type="nucleotide sequence ID" value="NZ_JBHTLT010000047.1"/>
</dbReference>
<evidence type="ECO:0000313" key="4">
    <source>
        <dbReference type="Proteomes" id="UP001597231"/>
    </source>
</evidence>
<dbReference type="InterPro" id="IPR037126">
    <property type="entry name" value="PdaC/RsiV-like_sf"/>
</dbReference>
<organism evidence="3 4">
    <name type="scientific">Sporosarcina contaminans</name>
    <dbReference type="NCBI Taxonomy" id="633403"/>
    <lineage>
        <taxon>Bacteria</taxon>
        <taxon>Bacillati</taxon>
        <taxon>Bacillota</taxon>
        <taxon>Bacilli</taxon>
        <taxon>Bacillales</taxon>
        <taxon>Caryophanaceae</taxon>
        <taxon>Sporosarcina</taxon>
    </lineage>
</organism>
<feature type="transmembrane region" description="Helical" evidence="1">
    <location>
        <begin position="40"/>
        <end position="59"/>
    </location>
</feature>
<evidence type="ECO:0000259" key="2">
    <source>
        <dbReference type="Pfam" id="PF11738"/>
    </source>
</evidence>
<feature type="domain" description="DUF3298" evidence="2">
    <location>
        <begin position="196"/>
        <end position="275"/>
    </location>
</feature>
<comment type="caution">
    <text evidence="3">The sequence shown here is derived from an EMBL/GenBank/DDBJ whole genome shotgun (WGS) entry which is preliminary data.</text>
</comment>
<dbReference type="Gene3D" id="3.90.640.20">
    <property type="entry name" value="Heat-shock cognate protein, ATPase"/>
    <property type="match status" value="1"/>
</dbReference>
<dbReference type="Gene3D" id="3.30.565.40">
    <property type="entry name" value="Fervidobacterium nodosum Rt17-B1 like"/>
    <property type="match status" value="1"/>
</dbReference>
<evidence type="ECO:0000313" key="3">
    <source>
        <dbReference type="EMBL" id="MFD1205554.1"/>
    </source>
</evidence>
<reference evidence="4" key="1">
    <citation type="journal article" date="2019" name="Int. J. Syst. Evol. Microbiol.">
        <title>The Global Catalogue of Microorganisms (GCM) 10K type strain sequencing project: providing services to taxonomists for standard genome sequencing and annotation.</title>
        <authorList>
            <consortium name="The Broad Institute Genomics Platform"/>
            <consortium name="The Broad Institute Genome Sequencing Center for Infectious Disease"/>
            <person name="Wu L."/>
            <person name="Ma J."/>
        </authorList>
    </citation>
    <scope>NUCLEOTIDE SEQUENCE [LARGE SCALE GENOMIC DNA]</scope>
    <source>
        <strain evidence="4">CCUG 53915</strain>
    </source>
</reference>